<comment type="caution">
    <text evidence="7">The sequence shown here is derived from an EMBL/GenBank/DDBJ whole genome shotgun (WGS) entry which is preliminary data.</text>
</comment>
<dbReference type="PANTHER" id="PTHR47506">
    <property type="entry name" value="TRANSCRIPTIONAL REGULATORY PROTEIN"/>
    <property type="match status" value="1"/>
</dbReference>
<evidence type="ECO:0000313" key="7">
    <source>
        <dbReference type="EMBL" id="KWZ38096.1"/>
    </source>
</evidence>
<evidence type="ECO:0000256" key="2">
    <source>
        <dbReference type="ARBA" id="ARBA00023125"/>
    </source>
</evidence>
<feature type="DNA-binding region" description="H-T-H motif" evidence="4">
    <location>
        <begin position="26"/>
        <end position="45"/>
    </location>
</feature>
<evidence type="ECO:0000256" key="4">
    <source>
        <dbReference type="PROSITE-ProRule" id="PRU00335"/>
    </source>
</evidence>
<evidence type="ECO:0000256" key="5">
    <source>
        <dbReference type="SAM" id="MobiDB-lite"/>
    </source>
</evidence>
<sequence length="242" mass="26045">MARTTRADWIAAGLAALDDEGAQGVSADQLARRLGVTRGAFYHHFGSRKAFVLALLAEWEAAYTTQAIALLQGDEPPETALDRYLAAASRMNPRREAAIRTWSLHEPLVAEFQRRADRARLAAAHAFCRQTLRSESDAALFAQVSYLCFVGAQQSALPMGPDDFAALFRSLLALGKRLPPAGDVEADGHADRDADADADADADTDTDTDVAPAPAPPAAPARRASKPAARRSRGDRQPRNSR</sequence>
<keyword evidence="3" id="KW-0804">Transcription</keyword>
<keyword evidence="2 4" id="KW-0238">DNA-binding</keyword>
<feature type="compositionally biased region" description="Basic and acidic residues" evidence="5">
    <location>
        <begin position="232"/>
        <end position="242"/>
    </location>
</feature>
<keyword evidence="1" id="KW-0805">Transcription regulation</keyword>
<name>A0ABR5T4D6_9BURK</name>
<proteinExistence type="predicted"/>
<organism evidence="7 8">
    <name type="scientific">Burkholderia savannae</name>
    <dbReference type="NCBI Taxonomy" id="1637837"/>
    <lineage>
        <taxon>Bacteria</taxon>
        <taxon>Pseudomonadati</taxon>
        <taxon>Pseudomonadota</taxon>
        <taxon>Betaproteobacteria</taxon>
        <taxon>Burkholderiales</taxon>
        <taxon>Burkholderiaceae</taxon>
        <taxon>Burkholderia</taxon>
        <taxon>pseudomallei group</taxon>
    </lineage>
</organism>
<dbReference type="Proteomes" id="UP000070255">
    <property type="component" value="Unassembled WGS sequence"/>
</dbReference>
<evidence type="ECO:0000259" key="6">
    <source>
        <dbReference type="PROSITE" id="PS50977"/>
    </source>
</evidence>
<dbReference type="PROSITE" id="PS50977">
    <property type="entry name" value="HTH_TETR_2"/>
    <property type="match status" value="1"/>
</dbReference>
<gene>
    <name evidence="7" type="ORF">WS72_24715</name>
</gene>
<dbReference type="Pfam" id="PF00440">
    <property type="entry name" value="TetR_N"/>
    <property type="match status" value="1"/>
</dbReference>
<protein>
    <submittedName>
        <fullName evidence="7">TetR family transcriptional regulator</fullName>
    </submittedName>
</protein>
<evidence type="ECO:0000256" key="3">
    <source>
        <dbReference type="ARBA" id="ARBA00023163"/>
    </source>
</evidence>
<feature type="compositionally biased region" description="Basic and acidic residues" evidence="5">
    <location>
        <begin position="186"/>
        <end position="195"/>
    </location>
</feature>
<dbReference type="EMBL" id="LNJQ01000004">
    <property type="protein sequence ID" value="KWZ38096.1"/>
    <property type="molecule type" value="Genomic_DNA"/>
</dbReference>
<dbReference type="RefSeq" id="WP_060822771.1">
    <property type="nucleotide sequence ID" value="NZ_LNJQ01000004.1"/>
</dbReference>
<feature type="region of interest" description="Disordered" evidence="5">
    <location>
        <begin position="183"/>
        <end position="242"/>
    </location>
</feature>
<dbReference type="InterPro" id="IPR001647">
    <property type="entry name" value="HTH_TetR"/>
</dbReference>
<evidence type="ECO:0000256" key="1">
    <source>
        <dbReference type="ARBA" id="ARBA00023015"/>
    </source>
</evidence>
<dbReference type="Gene3D" id="1.10.357.10">
    <property type="entry name" value="Tetracycline Repressor, domain 2"/>
    <property type="match status" value="1"/>
</dbReference>
<dbReference type="PANTHER" id="PTHR47506:SF1">
    <property type="entry name" value="HTH-TYPE TRANSCRIPTIONAL REGULATOR YJDC"/>
    <property type="match status" value="1"/>
</dbReference>
<keyword evidence="8" id="KW-1185">Reference proteome</keyword>
<dbReference type="SUPFAM" id="SSF46689">
    <property type="entry name" value="Homeodomain-like"/>
    <property type="match status" value="1"/>
</dbReference>
<accession>A0ABR5T4D6</accession>
<reference evidence="7 8" key="1">
    <citation type="submission" date="2015-11" db="EMBL/GenBank/DDBJ databases">
        <authorList>
            <person name="Sahl J."/>
            <person name="Wagner D."/>
            <person name="Keim P."/>
        </authorList>
    </citation>
    <scope>NUCLEOTIDE SEQUENCE [LARGE SCALE GENOMIC DNA]</scope>
    <source>
        <strain evidence="7 8">BDU18</strain>
    </source>
</reference>
<feature type="domain" description="HTH tetR-type" evidence="6">
    <location>
        <begin position="3"/>
        <end position="63"/>
    </location>
</feature>
<evidence type="ECO:0000313" key="8">
    <source>
        <dbReference type="Proteomes" id="UP000070255"/>
    </source>
</evidence>
<dbReference type="InterPro" id="IPR009057">
    <property type="entry name" value="Homeodomain-like_sf"/>
</dbReference>
<feature type="compositionally biased region" description="Acidic residues" evidence="5">
    <location>
        <begin position="196"/>
        <end position="208"/>
    </location>
</feature>